<evidence type="ECO:0000313" key="2">
    <source>
        <dbReference type="EMBL" id="CAE6958500.1"/>
    </source>
</evidence>
<comment type="caution">
    <text evidence="2">The sequence shown here is derived from an EMBL/GenBank/DDBJ whole genome shotgun (WGS) entry which is preliminary data.</text>
</comment>
<feature type="compositionally biased region" description="Basic residues" evidence="1">
    <location>
        <begin position="13"/>
        <end position="22"/>
    </location>
</feature>
<evidence type="ECO:0000256" key="1">
    <source>
        <dbReference type="SAM" id="MobiDB-lite"/>
    </source>
</evidence>
<reference evidence="2" key="1">
    <citation type="submission" date="2021-02" db="EMBL/GenBank/DDBJ databases">
        <authorList>
            <person name="Dougan E. K."/>
            <person name="Rhodes N."/>
            <person name="Thang M."/>
            <person name="Chan C."/>
        </authorList>
    </citation>
    <scope>NUCLEOTIDE SEQUENCE</scope>
</reference>
<dbReference type="AlphaFoldDB" id="A0A812HR76"/>
<dbReference type="OrthoDB" id="411605at2759"/>
<feature type="compositionally biased region" description="Polar residues" evidence="1">
    <location>
        <begin position="1"/>
        <end position="12"/>
    </location>
</feature>
<evidence type="ECO:0000313" key="3">
    <source>
        <dbReference type="Proteomes" id="UP000604046"/>
    </source>
</evidence>
<name>A0A812HR76_9DINO</name>
<keyword evidence="3" id="KW-1185">Reference proteome</keyword>
<dbReference type="Proteomes" id="UP000604046">
    <property type="component" value="Unassembled WGS sequence"/>
</dbReference>
<feature type="region of interest" description="Disordered" evidence="1">
    <location>
        <begin position="1"/>
        <end position="28"/>
    </location>
</feature>
<sequence length="375" mass="43024">MASAQPQTPSANRHQHVSRRNKNIPQHLRLTGRSLEERLRGLLSRLGSEQRRQMLSKLTQAQRQRLEQRLLAKQCEIQRKSWQGFSVAACDEGADPGMRCDRLPSARQGRSCEPCPDCRAWCLSALSVQQVAACPQCPKPRKLDTRKLLKASLVQVRGQKRKQGVCKRKFAGHISYEVLCRAGPFCLSTKWTRSREVAEQYAQVLNGIRQRVLQSDAAEEVRFREAIAEELRHTGLRAREDLSLAFVAHVGARYWVGRTLETPRFAASGADLERGLMAYRRLREARMAVFEGACNELSLLMKHSPGELSEAWQRLRVVYLDIWEQAGHSRERVARRLDCLEAKQRPRRLQAEQRWRARHAELPASRNLVWPTQVS</sequence>
<organism evidence="2 3">
    <name type="scientific">Symbiodinium natans</name>
    <dbReference type="NCBI Taxonomy" id="878477"/>
    <lineage>
        <taxon>Eukaryota</taxon>
        <taxon>Sar</taxon>
        <taxon>Alveolata</taxon>
        <taxon>Dinophyceae</taxon>
        <taxon>Suessiales</taxon>
        <taxon>Symbiodiniaceae</taxon>
        <taxon>Symbiodinium</taxon>
    </lineage>
</organism>
<protein>
    <submittedName>
        <fullName evidence="2">Uncharacterized protein</fullName>
    </submittedName>
</protein>
<proteinExistence type="predicted"/>
<dbReference type="EMBL" id="CAJNDS010000106">
    <property type="protein sequence ID" value="CAE6958500.1"/>
    <property type="molecule type" value="Genomic_DNA"/>
</dbReference>
<gene>
    <name evidence="2" type="ORF">SNAT2548_LOCUS1851</name>
</gene>
<accession>A0A812HR76</accession>